<protein>
    <submittedName>
        <fullName evidence="2">Uncharacterized protein</fullName>
    </submittedName>
</protein>
<dbReference type="HOGENOM" id="CLU_434235_0_0_1"/>
<feature type="compositionally biased region" description="Basic and acidic residues" evidence="1">
    <location>
        <begin position="113"/>
        <end position="122"/>
    </location>
</feature>
<name>N1PJK8_DOTSN</name>
<dbReference type="OMA" id="NIPYPAR"/>
<gene>
    <name evidence="2" type="ORF">DOTSEDRAFT_73525</name>
</gene>
<dbReference type="EMBL" id="KB446541">
    <property type="protein sequence ID" value="EME42758.1"/>
    <property type="molecule type" value="Genomic_DNA"/>
</dbReference>
<evidence type="ECO:0000256" key="1">
    <source>
        <dbReference type="SAM" id="MobiDB-lite"/>
    </source>
</evidence>
<reference evidence="3" key="1">
    <citation type="journal article" date="2012" name="PLoS Genet.">
        <title>The genomes of the fungal plant pathogens Cladosporium fulvum and Dothistroma septosporum reveal adaptation to different hosts and lifestyles but also signatures of common ancestry.</title>
        <authorList>
            <person name="de Wit P.J.G.M."/>
            <person name="van der Burgt A."/>
            <person name="Oekmen B."/>
            <person name="Stergiopoulos I."/>
            <person name="Abd-Elsalam K.A."/>
            <person name="Aerts A.L."/>
            <person name="Bahkali A.H."/>
            <person name="Beenen H.G."/>
            <person name="Chettri P."/>
            <person name="Cox M.P."/>
            <person name="Datema E."/>
            <person name="de Vries R.P."/>
            <person name="Dhillon B."/>
            <person name="Ganley A.R."/>
            <person name="Griffiths S.A."/>
            <person name="Guo Y."/>
            <person name="Hamelin R.C."/>
            <person name="Henrissat B."/>
            <person name="Kabir M.S."/>
            <person name="Jashni M.K."/>
            <person name="Kema G."/>
            <person name="Klaubauf S."/>
            <person name="Lapidus A."/>
            <person name="Levasseur A."/>
            <person name="Lindquist E."/>
            <person name="Mehrabi R."/>
            <person name="Ohm R.A."/>
            <person name="Owen T.J."/>
            <person name="Salamov A."/>
            <person name="Schwelm A."/>
            <person name="Schijlen E."/>
            <person name="Sun H."/>
            <person name="van den Burg H.A."/>
            <person name="van Ham R.C.H.J."/>
            <person name="Zhang S."/>
            <person name="Goodwin S.B."/>
            <person name="Grigoriev I.V."/>
            <person name="Collemare J."/>
            <person name="Bradshaw R.E."/>
        </authorList>
    </citation>
    <scope>NUCLEOTIDE SEQUENCE [LARGE SCALE GENOMIC DNA]</scope>
    <source>
        <strain evidence="3">NZE10 / CBS 128990</strain>
    </source>
</reference>
<feature type="region of interest" description="Disordered" evidence="1">
    <location>
        <begin position="101"/>
        <end position="209"/>
    </location>
</feature>
<keyword evidence="3" id="KW-1185">Reference proteome</keyword>
<sequence>MAMPMRNDARDTGVFTRIGSGNVPTRNIQSWNQNGVNYTVETTSWSSPGGATSFNAITGSVGGPFQRSFTAPMRSAARSSGLFGTAFGLLEDVLSVPQRRPTAMHDGMGQCDSNRRRAHVDVESDTDDDLAYDTYGTSRTRPKSVFSRLKDKLLDGKLRPEQRDGSNSRSREREQSPVRRPRLNERRHSSFHTTTKEPEWTEQPRGRDRFVEVDYEDDDEPVYLSEEPTHQQRSPEVDSTLIAALENAVEIERRSVQDCKKRLEQATRQPAIGAHHLQQMVDELKGHEASLINAQANLEEAYARQRNTRPQPTSYHPQRTPQGQPRQRQSAQNFAADCFPPFRAGFAPTAHPWQSRAQHPDPLLRAFEEMHGFDPFSRTHPFGTFDQFFEQMHAQPSANDAHFRFFPTAGAPPQSNQRNKRTRYSMPGGVPKFAPPNPGFTAYQAPPPPQPPTTLLLPDEAKRLFKTYNDKWNSLTTTDTNIPYPARGLKANALGARDSLWAPLCNAPISTWSNETVMKANAQAFYLGVVGLVPVYKEAPGTGRIEISFDKSRTNPAQIKVLTDVLKKEKIRWHSDRLGRRNGGVATGVTNEALQNDERARAVFHAACELMDNVQ</sequence>
<feature type="compositionally biased region" description="Basic and acidic residues" evidence="1">
    <location>
        <begin position="148"/>
        <end position="209"/>
    </location>
</feature>
<dbReference type="AlphaFoldDB" id="N1PJK8"/>
<evidence type="ECO:0000313" key="3">
    <source>
        <dbReference type="Proteomes" id="UP000016933"/>
    </source>
</evidence>
<feature type="region of interest" description="Disordered" evidence="1">
    <location>
        <begin position="1"/>
        <end position="21"/>
    </location>
</feature>
<organism evidence="2 3">
    <name type="scientific">Dothistroma septosporum (strain NZE10 / CBS 128990)</name>
    <name type="common">Red band needle blight fungus</name>
    <name type="synonym">Mycosphaerella pini</name>
    <dbReference type="NCBI Taxonomy" id="675120"/>
    <lineage>
        <taxon>Eukaryota</taxon>
        <taxon>Fungi</taxon>
        <taxon>Dikarya</taxon>
        <taxon>Ascomycota</taxon>
        <taxon>Pezizomycotina</taxon>
        <taxon>Dothideomycetes</taxon>
        <taxon>Dothideomycetidae</taxon>
        <taxon>Mycosphaerellales</taxon>
        <taxon>Mycosphaerellaceae</taxon>
        <taxon>Dothistroma</taxon>
    </lineage>
</organism>
<proteinExistence type="predicted"/>
<reference evidence="2 3" key="2">
    <citation type="journal article" date="2012" name="PLoS Pathog.">
        <title>Diverse lifestyles and strategies of plant pathogenesis encoded in the genomes of eighteen Dothideomycetes fungi.</title>
        <authorList>
            <person name="Ohm R.A."/>
            <person name="Feau N."/>
            <person name="Henrissat B."/>
            <person name="Schoch C.L."/>
            <person name="Horwitz B.A."/>
            <person name="Barry K.W."/>
            <person name="Condon B.J."/>
            <person name="Copeland A.C."/>
            <person name="Dhillon B."/>
            <person name="Glaser F."/>
            <person name="Hesse C.N."/>
            <person name="Kosti I."/>
            <person name="LaButti K."/>
            <person name="Lindquist E.A."/>
            <person name="Lucas S."/>
            <person name="Salamov A.A."/>
            <person name="Bradshaw R.E."/>
            <person name="Ciuffetti L."/>
            <person name="Hamelin R.C."/>
            <person name="Kema G.H.J."/>
            <person name="Lawrence C."/>
            <person name="Scott J.A."/>
            <person name="Spatafora J.W."/>
            <person name="Turgeon B.G."/>
            <person name="de Wit P.J.G.M."/>
            <person name="Zhong S."/>
            <person name="Goodwin S.B."/>
            <person name="Grigoriev I.V."/>
        </authorList>
    </citation>
    <scope>NUCLEOTIDE SEQUENCE [LARGE SCALE GENOMIC DNA]</scope>
    <source>
        <strain evidence="3">NZE10 / CBS 128990</strain>
    </source>
</reference>
<evidence type="ECO:0000313" key="2">
    <source>
        <dbReference type="EMBL" id="EME42758.1"/>
    </source>
</evidence>
<accession>N1PJK8</accession>
<dbReference type="OrthoDB" id="3643499at2759"/>
<feature type="region of interest" description="Disordered" evidence="1">
    <location>
        <begin position="303"/>
        <end position="331"/>
    </location>
</feature>
<dbReference type="Proteomes" id="UP000016933">
    <property type="component" value="Unassembled WGS sequence"/>
</dbReference>
<feature type="compositionally biased region" description="Low complexity" evidence="1">
    <location>
        <begin position="317"/>
        <end position="329"/>
    </location>
</feature>
<dbReference type="eggNOG" id="ENOG502SXX8">
    <property type="taxonomic scope" value="Eukaryota"/>
</dbReference>